<evidence type="ECO:0000313" key="2">
    <source>
        <dbReference type="EMBL" id="KAG8628187.1"/>
    </source>
</evidence>
<evidence type="ECO:0000256" key="1">
    <source>
        <dbReference type="SAM" id="MobiDB-lite"/>
    </source>
</evidence>
<proteinExistence type="predicted"/>
<evidence type="ECO:0000313" key="3">
    <source>
        <dbReference type="Proteomes" id="UP000809789"/>
    </source>
</evidence>
<dbReference type="AlphaFoldDB" id="A0A8K0PH52"/>
<feature type="compositionally biased region" description="Basic and acidic residues" evidence="1">
    <location>
        <begin position="232"/>
        <end position="246"/>
    </location>
</feature>
<protein>
    <submittedName>
        <fullName evidence="2">Uncharacterized protein</fullName>
    </submittedName>
</protein>
<dbReference type="Proteomes" id="UP000809789">
    <property type="component" value="Unassembled WGS sequence"/>
</dbReference>
<reference evidence="2" key="1">
    <citation type="submission" date="2021-07" db="EMBL/GenBank/DDBJ databases">
        <title>Elsinoe batatas strain:CRI-CJ2 Genome sequencing and assembly.</title>
        <authorList>
            <person name="Huang L."/>
        </authorList>
    </citation>
    <scope>NUCLEOTIDE SEQUENCE</scope>
    <source>
        <strain evidence="2">CRI-CJ2</strain>
    </source>
</reference>
<organism evidence="2 3">
    <name type="scientific">Elsinoe batatas</name>
    <dbReference type="NCBI Taxonomy" id="2601811"/>
    <lineage>
        <taxon>Eukaryota</taxon>
        <taxon>Fungi</taxon>
        <taxon>Dikarya</taxon>
        <taxon>Ascomycota</taxon>
        <taxon>Pezizomycotina</taxon>
        <taxon>Dothideomycetes</taxon>
        <taxon>Dothideomycetidae</taxon>
        <taxon>Myriangiales</taxon>
        <taxon>Elsinoaceae</taxon>
        <taxon>Elsinoe</taxon>
    </lineage>
</organism>
<gene>
    <name evidence="2" type="ORF">KVT40_004060</name>
</gene>
<dbReference type="OrthoDB" id="10596816at2759"/>
<feature type="region of interest" description="Disordered" evidence="1">
    <location>
        <begin position="265"/>
        <end position="284"/>
    </location>
</feature>
<feature type="region of interest" description="Disordered" evidence="1">
    <location>
        <begin position="225"/>
        <end position="254"/>
    </location>
</feature>
<comment type="caution">
    <text evidence="2">The sequence shown here is derived from an EMBL/GenBank/DDBJ whole genome shotgun (WGS) entry which is preliminary data.</text>
</comment>
<keyword evidence="3" id="KW-1185">Reference proteome</keyword>
<sequence length="284" mass="31851">MPPHPRPDTAGGVLLVEQNISFFDLPLEVRSMIYEFADLGSPPRRMIDGERTTRSIKRQCIDLGTYDPSPLTRCSMRTCTEVVSLFFHTRKSCSVVLRFCAQDGSSPGSPRISATITDNFGKLLSTPAVDLFQFPNIGLHIPYTSFQLMRTPSGKVLLHMNSLGEILYQDMSQQEKAEIALNAKTALLDSMERRQGKGISIVEVKAVVDAINAVLGKRDWGQKKGNTTRWVRRQDPERQDTGRRGLQELGPVPDQGLELLEWDKRQNHDGSGTEAFEIFEETPM</sequence>
<name>A0A8K0PH52_9PEZI</name>
<dbReference type="EMBL" id="JAESVG020000004">
    <property type="protein sequence ID" value="KAG8628187.1"/>
    <property type="molecule type" value="Genomic_DNA"/>
</dbReference>
<accession>A0A8K0PH52</accession>